<name>A0A4Q2DCV4_9AGAR</name>
<dbReference type="Gene3D" id="1.20.1280.50">
    <property type="match status" value="1"/>
</dbReference>
<dbReference type="InterPro" id="IPR032675">
    <property type="entry name" value="LRR_dom_sf"/>
</dbReference>
<organism evidence="2 3">
    <name type="scientific">Candolleomyces aberdarensis</name>
    <dbReference type="NCBI Taxonomy" id="2316362"/>
    <lineage>
        <taxon>Eukaryota</taxon>
        <taxon>Fungi</taxon>
        <taxon>Dikarya</taxon>
        <taxon>Basidiomycota</taxon>
        <taxon>Agaricomycotina</taxon>
        <taxon>Agaricomycetes</taxon>
        <taxon>Agaricomycetidae</taxon>
        <taxon>Agaricales</taxon>
        <taxon>Agaricineae</taxon>
        <taxon>Psathyrellaceae</taxon>
        <taxon>Candolleomyces</taxon>
    </lineage>
</organism>
<protein>
    <submittedName>
        <fullName evidence="2">Uncharacterized protein</fullName>
    </submittedName>
</protein>
<dbReference type="InterPro" id="IPR036047">
    <property type="entry name" value="F-box-like_dom_sf"/>
</dbReference>
<dbReference type="Gene3D" id="3.80.10.10">
    <property type="entry name" value="Ribonuclease Inhibitor"/>
    <property type="match status" value="1"/>
</dbReference>
<gene>
    <name evidence="2" type="ORF">EST38_g9568</name>
</gene>
<keyword evidence="3" id="KW-1185">Reference proteome</keyword>
<comment type="caution">
    <text evidence="2">The sequence shown here is derived from an EMBL/GenBank/DDBJ whole genome shotgun (WGS) entry which is preliminary data.</text>
</comment>
<sequence length="647" mass="72463">MPTSIHYMPAEVLTQIFGLAAHTSCSSAQTDEDDVLEPMPGITSHPNNALTPLILGQVCKRWREIIFSSPELWSTIYITNASTRQYALFDLWMKNSKATFSTNSLLQDDSSLLFAAPGPPMTIVFRDTHGYRSRYALAMIHMLRVASVHCRRWKSLSFIIRHKIYMELDMKELVSFLCHLPPTPQLQSLELSCKYHRSPHSWGWDGPSTDAFGDAVKALLGGGRAPKIRNLCLSDHDFSLQLKNAASAAFPLGNLTTLRLTGFELSGDYPDGRGDKLNRNARFLECLKLCKALRTLHVTLDNKTIGGISISQANVTPVPLPLVILPNLVDLTIGFEDEEIQADRLSKILRKLETPSITRLVLHMARSADLDTASRPSTAKTYNPWSGSFAPLMPPPPSPPPTKPRRPPQWTKKVFVALGKMLVRSNTNVDSFELKMDNPQTDSSGVGFGWGKKDVSQVTSDRADMDFYNTVLVPFLKHPSLWSVEELKVNVQGVDRGGMVIRLLDDLTIRHGLGTSNGLPHEVKVAVAHATLLPNLRRLHLLPCDQLTHNHSVSGSMANDTLAMIISRRKAGEAGLNVKITLVQLGFQSQRCLKKQKSLWDEQTESKLMGVDRRFYLLPARVTPIRDRRFFTYQWLEDGFDTEFEMD</sequence>
<feature type="compositionally biased region" description="Pro residues" evidence="1">
    <location>
        <begin position="392"/>
        <end position="402"/>
    </location>
</feature>
<feature type="region of interest" description="Disordered" evidence="1">
    <location>
        <begin position="372"/>
        <end position="408"/>
    </location>
</feature>
<evidence type="ECO:0000313" key="2">
    <source>
        <dbReference type="EMBL" id="RXW16285.1"/>
    </source>
</evidence>
<evidence type="ECO:0000256" key="1">
    <source>
        <dbReference type="SAM" id="MobiDB-lite"/>
    </source>
</evidence>
<reference evidence="2 3" key="1">
    <citation type="submission" date="2019-01" db="EMBL/GenBank/DDBJ databases">
        <title>Draft genome sequence of Psathyrella aberdarensis IHI B618.</title>
        <authorList>
            <person name="Buettner E."/>
            <person name="Kellner H."/>
        </authorList>
    </citation>
    <scope>NUCLEOTIDE SEQUENCE [LARGE SCALE GENOMIC DNA]</scope>
    <source>
        <strain evidence="2 3">IHI B618</strain>
    </source>
</reference>
<dbReference type="SUPFAM" id="SSF81383">
    <property type="entry name" value="F-box domain"/>
    <property type="match status" value="1"/>
</dbReference>
<feature type="compositionally biased region" description="Polar residues" evidence="1">
    <location>
        <begin position="374"/>
        <end position="386"/>
    </location>
</feature>
<evidence type="ECO:0000313" key="3">
    <source>
        <dbReference type="Proteomes" id="UP000290288"/>
    </source>
</evidence>
<dbReference type="PANTHER" id="PTHR38926:SF72">
    <property type="entry name" value="IM:7136021-RELATED"/>
    <property type="match status" value="1"/>
</dbReference>
<dbReference type="AlphaFoldDB" id="A0A4Q2DCV4"/>
<dbReference type="PANTHER" id="PTHR38926">
    <property type="entry name" value="F-BOX DOMAIN CONTAINING PROTEIN, EXPRESSED"/>
    <property type="match status" value="1"/>
</dbReference>
<dbReference type="OrthoDB" id="10342033at2759"/>
<dbReference type="EMBL" id="SDEE01000453">
    <property type="protein sequence ID" value="RXW16285.1"/>
    <property type="molecule type" value="Genomic_DNA"/>
</dbReference>
<dbReference type="Proteomes" id="UP000290288">
    <property type="component" value="Unassembled WGS sequence"/>
</dbReference>
<accession>A0A4Q2DCV4</accession>
<proteinExistence type="predicted"/>